<comment type="caution">
    <text evidence="3">The sequence shown here is derived from an EMBL/GenBank/DDBJ whole genome shotgun (WGS) entry which is preliminary data.</text>
</comment>
<evidence type="ECO:0000259" key="2">
    <source>
        <dbReference type="Pfam" id="PF04149"/>
    </source>
</evidence>
<evidence type="ECO:0000313" key="3">
    <source>
        <dbReference type="EMBL" id="MBG6088500.1"/>
    </source>
</evidence>
<dbReference type="AlphaFoldDB" id="A0A931DK49"/>
<sequence length="64" mass="6980">MSELTPPNARWRKSSHSGSLSGECVEVTGVGNSVALRDSKDPKGPVITLSPTMWRALRDELKSR</sequence>
<dbReference type="EMBL" id="JADOUA010000001">
    <property type="protein sequence ID" value="MBG6088500.1"/>
    <property type="molecule type" value="Genomic_DNA"/>
</dbReference>
<gene>
    <name evidence="3" type="ORF">IW256_002613</name>
</gene>
<accession>A0A931DK49</accession>
<proteinExistence type="predicted"/>
<evidence type="ECO:0000313" key="4">
    <source>
        <dbReference type="Proteomes" id="UP000614047"/>
    </source>
</evidence>
<dbReference type="Proteomes" id="UP000614047">
    <property type="component" value="Unassembled WGS sequence"/>
</dbReference>
<organism evidence="3 4">
    <name type="scientific">Actinomadura viridis</name>
    <dbReference type="NCBI Taxonomy" id="58110"/>
    <lineage>
        <taxon>Bacteria</taxon>
        <taxon>Bacillati</taxon>
        <taxon>Actinomycetota</taxon>
        <taxon>Actinomycetes</taxon>
        <taxon>Streptosporangiales</taxon>
        <taxon>Thermomonosporaceae</taxon>
        <taxon>Actinomadura</taxon>
    </lineage>
</organism>
<dbReference type="RefSeq" id="WP_197011212.1">
    <property type="nucleotide sequence ID" value="NZ_BAABES010000005.1"/>
</dbReference>
<reference evidence="3" key="1">
    <citation type="submission" date="2020-11" db="EMBL/GenBank/DDBJ databases">
        <title>Sequencing the genomes of 1000 actinobacteria strains.</title>
        <authorList>
            <person name="Klenk H.-P."/>
        </authorList>
    </citation>
    <scope>NUCLEOTIDE SEQUENCE</scope>
    <source>
        <strain evidence="3">DSM 43175</strain>
    </source>
</reference>
<name>A0A931DK49_9ACTN</name>
<dbReference type="InterPro" id="IPR007278">
    <property type="entry name" value="DUF397"/>
</dbReference>
<protein>
    <recommendedName>
        <fullName evidence="2">DUF397 domain-containing protein</fullName>
    </recommendedName>
</protein>
<keyword evidence="4" id="KW-1185">Reference proteome</keyword>
<feature type="region of interest" description="Disordered" evidence="1">
    <location>
        <begin position="1"/>
        <end position="23"/>
    </location>
</feature>
<dbReference type="Pfam" id="PF04149">
    <property type="entry name" value="DUF397"/>
    <property type="match status" value="1"/>
</dbReference>
<evidence type="ECO:0000256" key="1">
    <source>
        <dbReference type="SAM" id="MobiDB-lite"/>
    </source>
</evidence>
<feature type="domain" description="DUF397" evidence="2">
    <location>
        <begin position="9"/>
        <end position="62"/>
    </location>
</feature>